<accession>A0A852QUX4</accession>
<name>A0A852QUX4_9MICO</name>
<evidence type="ECO:0000313" key="2">
    <source>
        <dbReference type="EMBL" id="NYD26073.1"/>
    </source>
</evidence>
<dbReference type="PANTHER" id="PTHR21666">
    <property type="entry name" value="PEPTIDASE-RELATED"/>
    <property type="match status" value="1"/>
</dbReference>
<organism evidence="2 3">
    <name type="scientific">Leucobacter aridicollis</name>
    <dbReference type="NCBI Taxonomy" id="283878"/>
    <lineage>
        <taxon>Bacteria</taxon>
        <taxon>Bacillati</taxon>
        <taxon>Actinomycetota</taxon>
        <taxon>Actinomycetes</taxon>
        <taxon>Micrococcales</taxon>
        <taxon>Microbacteriaceae</taxon>
        <taxon>Leucobacter</taxon>
    </lineage>
</organism>
<dbReference type="SUPFAM" id="SSF51261">
    <property type="entry name" value="Duplicated hybrid motif"/>
    <property type="match status" value="1"/>
</dbReference>
<comment type="caution">
    <text evidence="2">The sequence shown here is derived from an EMBL/GenBank/DDBJ whole genome shotgun (WGS) entry which is preliminary data.</text>
</comment>
<dbReference type="InterPro" id="IPR050570">
    <property type="entry name" value="Cell_wall_metabolism_enzyme"/>
</dbReference>
<evidence type="ECO:0000313" key="3">
    <source>
        <dbReference type="Proteomes" id="UP000586095"/>
    </source>
</evidence>
<keyword evidence="3" id="KW-1185">Reference proteome</keyword>
<dbReference type="AlphaFoldDB" id="A0A852QUX4"/>
<dbReference type="Gene3D" id="2.70.70.10">
    <property type="entry name" value="Glucose Permease (Domain IIA)"/>
    <property type="match status" value="1"/>
</dbReference>
<dbReference type="PANTHER" id="PTHR21666:SF270">
    <property type="entry name" value="MUREIN HYDROLASE ACTIVATOR ENVC"/>
    <property type="match status" value="1"/>
</dbReference>
<proteinExistence type="predicted"/>
<dbReference type="GO" id="GO:0004222">
    <property type="term" value="F:metalloendopeptidase activity"/>
    <property type="evidence" value="ECO:0007669"/>
    <property type="project" value="TreeGrafter"/>
</dbReference>
<dbReference type="Proteomes" id="UP000586095">
    <property type="component" value="Unassembled WGS sequence"/>
</dbReference>
<gene>
    <name evidence="2" type="ORF">BJ960_000876</name>
</gene>
<sequence length="216" mass="22842">MAIVLSHPIPGAPLSDAFGWRDAIPGVIGAGLHNGQDYKANAGTLIRAAHGGTVVYNGWDPTGGGWMIRIDHGGGYHTLYLHMREQSPLVRVGQQVSTGAGIGYVGSSGASTGPHLHFMLEKNGTYVNPVPYIKTPAKPNTSKPSGQKEDEDMNVIGYIRDKAKGSQGSVYALQENGRKRLIKKAEWNSLRALEGQGVKLHVAGVAAADLNAIPNA</sequence>
<dbReference type="Pfam" id="PF01551">
    <property type="entry name" value="Peptidase_M23"/>
    <property type="match status" value="1"/>
</dbReference>
<dbReference type="InterPro" id="IPR016047">
    <property type="entry name" value="M23ase_b-sheet_dom"/>
</dbReference>
<dbReference type="CDD" id="cd12797">
    <property type="entry name" value="M23_peptidase"/>
    <property type="match status" value="1"/>
</dbReference>
<dbReference type="InterPro" id="IPR011055">
    <property type="entry name" value="Dup_hybrid_motif"/>
</dbReference>
<feature type="domain" description="M23ase beta-sheet core" evidence="1">
    <location>
        <begin position="32"/>
        <end position="129"/>
    </location>
</feature>
<reference evidence="2 3" key="1">
    <citation type="submission" date="2020-07" db="EMBL/GenBank/DDBJ databases">
        <title>Sequencing the genomes of 1000 actinobacteria strains.</title>
        <authorList>
            <person name="Klenk H.-P."/>
        </authorList>
    </citation>
    <scope>NUCLEOTIDE SEQUENCE [LARGE SCALE GENOMIC DNA]</scope>
    <source>
        <strain evidence="2 3">DSM 17380</strain>
    </source>
</reference>
<protein>
    <recommendedName>
        <fullName evidence="1">M23ase beta-sheet core domain-containing protein</fullName>
    </recommendedName>
</protein>
<evidence type="ECO:0000259" key="1">
    <source>
        <dbReference type="Pfam" id="PF01551"/>
    </source>
</evidence>
<dbReference type="RefSeq" id="WP_185986407.1">
    <property type="nucleotide sequence ID" value="NZ_BAAALZ010000002.1"/>
</dbReference>
<dbReference type="EMBL" id="JACCBD010000001">
    <property type="protein sequence ID" value="NYD26073.1"/>
    <property type="molecule type" value="Genomic_DNA"/>
</dbReference>